<dbReference type="HAMAP" id="MF_01216">
    <property type="entry name" value="Azoreductase_type1"/>
    <property type="match status" value="1"/>
</dbReference>
<dbReference type="OrthoDB" id="9787136at2"/>
<protein>
    <recommendedName>
        <fullName evidence="6">FMN dependent NADH:quinone oxidoreductase</fullName>
        <ecNumber evidence="6">1.6.5.-</ecNumber>
    </recommendedName>
    <alternativeName>
        <fullName evidence="6">Azo-dye reductase</fullName>
    </alternativeName>
    <alternativeName>
        <fullName evidence="6">FMN-dependent NADH-azo compound oxidoreductase</fullName>
    </alternativeName>
    <alternativeName>
        <fullName evidence="6">FMN-dependent NADH-azoreductase</fullName>
        <ecNumber evidence="6">1.7.1.17</ecNumber>
    </alternativeName>
</protein>
<evidence type="ECO:0000256" key="5">
    <source>
        <dbReference type="ARBA" id="ARBA00048542"/>
    </source>
</evidence>
<evidence type="ECO:0000313" key="9">
    <source>
        <dbReference type="Proteomes" id="UP000295830"/>
    </source>
</evidence>
<evidence type="ECO:0000256" key="4">
    <source>
        <dbReference type="ARBA" id="ARBA00023027"/>
    </source>
</evidence>
<keyword evidence="9" id="KW-1185">Reference proteome</keyword>
<dbReference type="EC" id="1.6.5.-" evidence="6"/>
<evidence type="ECO:0000256" key="6">
    <source>
        <dbReference type="HAMAP-Rule" id="MF_01216"/>
    </source>
</evidence>
<dbReference type="Pfam" id="PF02525">
    <property type="entry name" value="Flavodoxin_2"/>
    <property type="match status" value="1"/>
</dbReference>
<comment type="similarity">
    <text evidence="6">Belongs to the azoreductase type 1 family.</text>
</comment>
<proteinExistence type="inferred from homology"/>
<reference evidence="8 9" key="1">
    <citation type="submission" date="2019-03" db="EMBL/GenBank/DDBJ databases">
        <title>Genomic Encyclopedia of Type Strains, Phase IV (KMG-IV): sequencing the most valuable type-strain genomes for metagenomic binning, comparative biology and taxonomic classification.</title>
        <authorList>
            <person name="Goeker M."/>
        </authorList>
    </citation>
    <scope>NUCLEOTIDE SEQUENCE [LARGE SCALE GENOMIC DNA]</scope>
    <source>
        <strain evidence="8 9">DSM 15505</strain>
    </source>
</reference>
<dbReference type="Proteomes" id="UP000295830">
    <property type="component" value="Unassembled WGS sequence"/>
</dbReference>
<comment type="function">
    <text evidence="6">Also exhibits azoreductase activity. Catalyzes the reductive cleavage of the azo bond in aromatic azo compounds to the corresponding amines.</text>
</comment>
<sequence length="200" mass="21634">MTTILQLNNSVFGDNGQSSQLADEFVAKRLEAEPNVRVIRRDLAAEPVDHLNGERFKAALTSPEERSPAQAREAALADTLIEELQAADEVVIAAPTYNFNVASTLKAWFDHVARAGTTFRYTENGPQGLLTGKTAYVFVTSGGQYAGTDLDFQKPYIQHFLGFLGIGNVHFVRAEGLAMGEQTSQAALTEAGEAMQKLAA</sequence>
<dbReference type="SUPFAM" id="SSF52218">
    <property type="entry name" value="Flavoproteins"/>
    <property type="match status" value="1"/>
</dbReference>
<dbReference type="GO" id="GO:0016652">
    <property type="term" value="F:oxidoreductase activity, acting on NAD(P)H as acceptor"/>
    <property type="evidence" value="ECO:0007669"/>
    <property type="project" value="UniProtKB-UniRule"/>
</dbReference>
<evidence type="ECO:0000256" key="1">
    <source>
        <dbReference type="ARBA" id="ARBA00022630"/>
    </source>
</evidence>
<dbReference type="InterPro" id="IPR003680">
    <property type="entry name" value="Flavodoxin_fold"/>
</dbReference>
<dbReference type="GO" id="GO:0010181">
    <property type="term" value="F:FMN binding"/>
    <property type="evidence" value="ECO:0007669"/>
    <property type="project" value="UniProtKB-UniRule"/>
</dbReference>
<feature type="domain" description="Flavodoxin-like fold" evidence="7">
    <location>
        <begin position="3"/>
        <end position="197"/>
    </location>
</feature>
<comment type="subunit">
    <text evidence="6">Homodimer.</text>
</comment>
<name>A0A4V3ER75_9GAMM</name>
<feature type="binding site" evidence="6">
    <location>
        <begin position="140"/>
        <end position="143"/>
    </location>
    <ligand>
        <name>FMN</name>
        <dbReference type="ChEBI" id="CHEBI:58210"/>
    </ligand>
</feature>
<dbReference type="EC" id="1.7.1.17" evidence="6"/>
<dbReference type="GO" id="GO:0016655">
    <property type="term" value="F:oxidoreductase activity, acting on NAD(P)H, quinone or similar compound as acceptor"/>
    <property type="evidence" value="ECO:0007669"/>
    <property type="project" value="InterPro"/>
</dbReference>
<evidence type="ECO:0000313" key="8">
    <source>
        <dbReference type="EMBL" id="TDT43938.1"/>
    </source>
</evidence>
<dbReference type="InterPro" id="IPR023048">
    <property type="entry name" value="NADH:quinone_OxRdtase_FMN_depd"/>
</dbReference>
<keyword evidence="4 6" id="KW-0520">NAD</keyword>
<comment type="catalytic activity">
    <reaction evidence="6">
        <text>2 a quinone + NADH + H(+) = 2 a 1,4-benzosemiquinone + NAD(+)</text>
        <dbReference type="Rhea" id="RHEA:65952"/>
        <dbReference type="ChEBI" id="CHEBI:15378"/>
        <dbReference type="ChEBI" id="CHEBI:57540"/>
        <dbReference type="ChEBI" id="CHEBI:57945"/>
        <dbReference type="ChEBI" id="CHEBI:132124"/>
        <dbReference type="ChEBI" id="CHEBI:134225"/>
    </reaction>
</comment>
<evidence type="ECO:0000259" key="7">
    <source>
        <dbReference type="Pfam" id="PF02525"/>
    </source>
</evidence>
<dbReference type="RefSeq" id="WP_133734376.1">
    <property type="nucleotide sequence ID" value="NZ_SOAX01000001.1"/>
</dbReference>
<keyword evidence="3 6" id="KW-0560">Oxidoreductase</keyword>
<feature type="binding site" evidence="6">
    <location>
        <position position="10"/>
    </location>
    <ligand>
        <name>FMN</name>
        <dbReference type="ChEBI" id="CHEBI:58210"/>
    </ligand>
</feature>
<dbReference type="AlphaFoldDB" id="A0A4V3ER75"/>
<evidence type="ECO:0000256" key="3">
    <source>
        <dbReference type="ARBA" id="ARBA00023002"/>
    </source>
</evidence>
<comment type="caution">
    <text evidence="8">The sequence shown here is derived from an EMBL/GenBank/DDBJ whole genome shotgun (WGS) entry which is preliminary data.</text>
</comment>
<dbReference type="Gene3D" id="3.40.50.360">
    <property type="match status" value="1"/>
</dbReference>
<comment type="function">
    <text evidence="6">Quinone reductase that provides resistance to thiol-specific stress caused by electrophilic quinones.</text>
</comment>
<organism evidence="8 9">
    <name type="scientific">Halospina denitrificans</name>
    <dbReference type="NCBI Taxonomy" id="332522"/>
    <lineage>
        <taxon>Bacteria</taxon>
        <taxon>Pseudomonadati</taxon>
        <taxon>Pseudomonadota</taxon>
        <taxon>Gammaproteobacteria</taxon>
        <taxon>Halospina</taxon>
    </lineage>
</organism>
<gene>
    <name evidence="6" type="primary">azoR</name>
    <name evidence="8" type="ORF">DES49_0037</name>
</gene>
<comment type="caution">
    <text evidence="6">Lacks conserved residue(s) required for the propagation of feature annotation.</text>
</comment>
<dbReference type="PANTHER" id="PTHR43741">
    <property type="entry name" value="FMN-DEPENDENT NADH-AZOREDUCTASE 1"/>
    <property type="match status" value="1"/>
</dbReference>
<evidence type="ECO:0000256" key="2">
    <source>
        <dbReference type="ARBA" id="ARBA00022643"/>
    </source>
</evidence>
<keyword evidence="2 6" id="KW-0288">FMN</keyword>
<comment type="catalytic activity">
    <reaction evidence="5">
        <text>N,N-dimethyl-1,4-phenylenediamine + anthranilate + 2 NAD(+) = 2-(4-dimethylaminophenyl)diazenylbenzoate + 2 NADH + 2 H(+)</text>
        <dbReference type="Rhea" id="RHEA:55872"/>
        <dbReference type="ChEBI" id="CHEBI:15378"/>
        <dbReference type="ChEBI" id="CHEBI:15783"/>
        <dbReference type="ChEBI" id="CHEBI:16567"/>
        <dbReference type="ChEBI" id="CHEBI:57540"/>
        <dbReference type="ChEBI" id="CHEBI:57945"/>
        <dbReference type="ChEBI" id="CHEBI:71579"/>
        <dbReference type="EC" id="1.7.1.17"/>
    </reaction>
    <physiologicalReaction direction="right-to-left" evidence="5">
        <dbReference type="Rhea" id="RHEA:55874"/>
    </physiologicalReaction>
</comment>
<dbReference type="GO" id="GO:0009055">
    <property type="term" value="F:electron transfer activity"/>
    <property type="evidence" value="ECO:0007669"/>
    <property type="project" value="UniProtKB-UniRule"/>
</dbReference>
<dbReference type="InterPro" id="IPR050104">
    <property type="entry name" value="FMN-dep_NADH:Q_OxRdtase_AzoR1"/>
</dbReference>
<comment type="cofactor">
    <cofactor evidence="6">
        <name>FMN</name>
        <dbReference type="ChEBI" id="CHEBI:58210"/>
    </cofactor>
    <text evidence="6">Binds 1 FMN per subunit.</text>
</comment>
<dbReference type="PANTHER" id="PTHR43741:SF2">
    <property type="entry name" value="FMN-DEPENDENT NADH:QUINONE OXIDOREDUCTASE"/>
    <property type="match status" value="1"/>
</dbReference>
<dbReference type="InterPro" id="IPR029039">
    <property type="entry name" value="Flavoprotein-like_sf"/>
</dbReference>
<accession>A0A4V3ER75</accession>
<dbReference type="EMBL" id="SOAX01000001">
    <property type="protein sequence ID" value="TDT43938.1"/>
    <property type="molecule type" value="Genomic_DNA"/>
</dbReference>
<keyword evidence="1 6" id="KW-0285">Flavoprotein</keyword>